<gene>
    <name evidence="1" type="ORF">KAF25_010854</name>
</gene>
<evidence type="ECO:0000313" key="2">
    <source>
        <dbReference type="Proteomes" id="UP000782241"/>
    </source>
</evidence>
<comment type="caution">
    <text evidence="1">The sequence shown here is derived from an EMBL/GenBank/DDBJ whole genome shotgun (WGS) entry which is preliminary data.</text>
</comment>
<protein>
    <submittedName>
        <fullName evidence="1">Uncharacterized protein</fullName>
    </submittedName>
</protein>
<evidence type="ECO:0000313" key="1">
    <source>
        <dbReference type="EMBL" id="KAG5658673.1"/>
    </source>
</evidence>
<organism evidence="1 2">
    <name type="scientific">Fusarium avenaceum</name>
    <dbReference type="NCBI Taxonomy" id="40199"/>
    <lineage>
        <taxon>Eukaryota</taxon>
        <taxon>Fungi</taxon>
        <taxon>Dikarya</taxon>
        <taxon>Ascomycota</taxon>
        <taxon>Pezizomycotina</taxon>
        <taxon>Sordariomycetes</taxon>
        <taxon>Hypocreomycetidae</taxon>
        <taxon>Hypocreales</taxon>
        <taxon>Nectriaceae</taxon>
        <taxon>Fusarium</taxon>
        <taxon>Fusarium tricinctum species complex</taxon>
    </lineage>
</organism>
<dbReference type="Proteomes" id="UP000782241">
    <property type="component" value="Unassembled WGS sequence"/>
</dbReference>
<accession>A0A9P7GYN5</accession>
<proteinExistence type="predicted"/>
<reference evidence="1" key="1">
    <citation type="submission" date="2021-04" db="EMBL/GenBank/DDBJ databases">
        <title>Draft genome of Fusarium avenaceum strain F156N33, isolated from an atmospheric sample in Virginia.</title>
        <authorList>
            <person name="Yang S."/>
            <person name="Vinatzer B.A."/>
            <person name="Coleman J."/>
        </authorList>
    </citation>
    <scope>NUCLEOTIDE SEQUENCE</scope>
    <source>
        <strain evidence="1">F156N33</strain>
    </source>
</reference>
<dbReference type="EMBL" id="JAGPUO010000014">
    <property type="protein sequence ID" value="KAG5658673.1"/>
    <property type="molecule type" value="Genomic_DNA"/>
</dbReference>
<dbReference type="AlphaFoldDB" id="A0A9P7GYN5"/>
<sequence>MEDDSQLLDLTQWDYNDLDFRTPQLSGIDSRGVSLADPSPSPSYQRPRLPLLQLDDWDPDGVYDESPLTCVHYSIEWKLQLRKGRLSKLTNDTEQNLMLAPGAFWGTSLKDKVNKLLKQKTPRGKSYVPEETIVVVSVTDRSERDLTKRFDEFNIDWKMAEEQLCRWSHLFRAGKKLRIDISFICKEEHRGSRVVQQQGGGRGSATARQLAQRDQLLETQEAAGQPRFWKDVYDLMRCNGNLCSGSYCYVDEQRKHIGLNTSILTKMVEYAEEGNELRMHRDVPPYILDMIYEKERLDGLVVVPESIAV</sequence>
<name>A0A9P7GYN5_9HYPO</name>
<keyword evidence="2" id="KW-1185">Reference proteome</keyword>